<organism evidence="1 2">
    <name type="scientific">Corchorus capsularis</name>
    <name type="common">Jute</name>
    <dbReference type="NCBI Taxonomy" id="210143"/>
    <lineage>
        <taxon>Eukaryota</taxon>
        <taxon>Viridiplantae</taxon>
        <taxon>Streptophyta</taxon>
        <taxon>Embryophyta</taxon>
        <taxon>Tracheophyta</taxon>
        <taxon>Spermatophyta</taxon>
        <taxon>Magnoliopsida</taxon>
        <taxon>eudicotyledons</taxon>
        <taxon>Gunneridae</taxon>
        <taxon>Pentapetalae</taxon>
        <taxon>rosids</taxon>
        <taxon>malvids</taxon>
        <taxon>Malvales</taxon>
        <taxon>Malvaceae</taxon>
        <taxon>Grewioideae</taxon>
        <taxon>Apeibeae</taxon>
        <taxon>Corchorus</taxon>
    </lineage>
</organism>
<keyword evidence="2" id="KW-1185">Reference proteome</keyword>
<evidence type="ECO:0000313" key="1">
    <source>
        <dbReference type="EMBL" id="OMO85745.1"/>
    </source>
</evidence>
<name>A0A1R3IT49_COCAP</name>
<dbReference type="AlphaFoldDB" id="A0A1R3IT49"/>
<dbReference type="Proteomes" id="UP000188268">
    <property type="component" value="Unassembled WGS sequence"/>
</dbReference>
<proteinExistence type="predicted"/>
<dbReference type="EMBL" id="AWWV01009562">
    <property type="protein sequence ID" value="OMO85745.1"/>
    <property type="molecule type" value="Genomic_DNA"/>
</dbReference>
<gene>
    <name evidence="1" type="ORF">CCACVL1_10021</name>
</gene>
<evidence type="ECO:0000313" key="2">
    <source>
        <dbReference type="Proteomes" id="UP000188268"/>
    </source>
</evidence>
<sequence length="19" mass="1955">MGKSSEREESSGRSGKSVG</sequence>
<reference evidence="1 2" key="1">
    <citation type="submission" date="2013-09" db="EMBL/GenBank/DDBJ databases">
        <title>Corchorus capsularis genome sequencing.</title>
        <authorList>
            <person name="Alam M."/>
            <person name="Haque M.S."/>
            <person name="Islam M.S."/>
            <person name="Emdad E.M."/>
            <person name="Islam M.M."/>
            <person name="Ahmed B."/>
            <person name="Halim A."/>
            <person name="Hossen Q.M.M."/>
            <person name="Hossain M.Z."/>
            <person name="Ahmed R."/>
            <person name="Khan M.M."/>
            <person name="Islam R."/>
            <person name="Rashid M.M."/>
            <person name="Khan S.A."/>
            <person name="Rahman M.S."/>
            <person name="Alam M."/>
        </authorList>
    </citation>
    <scope>NUCLEOTIDE SEQUENCE [LARGE SCALE GENOMIC DNA]</scope>
    <source>
        <strain evidence="2">cv. CVL-1</strain>
        <tissue evidence="1">Whole seedling</tissue>
    </source>
</reference>
<accession>A0A1R3IT49</accession>
<comment type="caution">
    <text evidence="1">The sequence shown here is derived from an EMBL/GenBank/DDBJ whole genome shotgun (WGS) entry which is preliminary data.</text>
</comment>
<protein>
    <submittedName>
        <fullName evidence="1">Uncharacterized protein</fullName>
    </submittedName>
</protein>